<gene>
    <name evidence="15" type="ORF">PEVE_00022774</name>
</gene>
<dbReference type="Gene3D" id="3.40.50.11660">
    <property type="entry name" value="Glycosyl transferase family 10, C-terminal domain"/>
    <property type="match status" value="1"/>
</dbReference>
<keyword evidence="9" id="KW-0472">Membrane</keyword>
<evidence type="ECO:0000256" key="6">
    <source>
        <dbReference type="ARBA" id="ARBA00022692"/>
    </source>
</evidence>
<accession>A0ABN8M9C8</accession>
<keyword evidence="5 11" id="KW-0808">Transferase</keyword>
<dbReference type="Pfam" id="PF17039">
    <property type="entry name" value="Glyco_tran_10_N"/>
    <property type="match status" value="1"/>
</dbReference>
<dbReference type="Proteomes" id="UP001159427">
    <property type="component" value="Unassembled WGS sequence"/>
</dbReference>
<dbReference type="PANTHER" id="PTHR11929">
    <property type="entry name" value="ALPHA- 1,3 -FUCOSYLTRANSFERASE"/>
    <property type="match status" value="1"/>
</dbReference>
<feature type="compositionally biased region" description="Basic and acidic residues" evidence="12">
    <location>
        <begin position="531"/>
        <end position="552"/>
    </location>
</feature>
<dbReference type="InterPro" id="IPR001503">
    <property type="entry name" value="Glyco_trans_10"/>
</dbReference>
<proteinExistence type="inferred from homology"/>
<evidence type="ECO:0000256" key="5">
    <source>
        <dbReference type="ARBA" id="ARBA00022679"/>
    </source>
</evidence>
<evidence type="ECO:0000256" key="7">
    <source>
        <dbReference type="ARBA" id="ARBA00022968"/>
    </source>
</evidence>
<dbReference type="SUPFAM" id="SSF53756">
    <property type="entry name" value="UDP-Glycosyltransferase/glycogen phosphorylase"/>
    <property type="match status" value="1"/>
</dbReference>
<feature type="domain" description="Fucosyltransferase C-terminal" evidence="13">
    <location>
        <begin position="284"/>
        <end position="468"/>
    </location>
</feature>
<feature type="compositionally biased region" description="Acidic residues" evidence="12">
    <location>
        <begin position="515"/>
        <end position="530"/>
    </location>
</feature>
<keyword evidence="7" id="KW-0735">Signal-anchor</keyword>
<dbReference type="PANTHER" id="PTHR11929:SF145">
    <property type="entry name" value="ALPHA-(1,3)-FUCOSYLTRANSFERASE FUT-1"/>
    <property type="match status" value="1"/>
</dbReference>
<dbReference type="InterPro" id="IPR038577">
    <property type="entry name" value="GT10-like_C_sf"/>
</dbReference>
<feature type="region of interest" description="Disordered" evidence="12">
    <location>
        <begin position="495"/>
        <end position="564"/>
    </location>
</feature>
<evidence type="ECO:0000256" key="1">
    <source>
        <dbReference type="ARBA" id="ARBA00004167"/>
    </source>
</evidence>
<dbReference type="EMBL" id="CALNXI010000302">
    <property type="protein sequence ID" value="CAH3024394.1"/>
    <property type="molecule type" value="Genomic_DNA"/>
</dbReference>
<evidence type="ECO:0000313" key="16">
    <source>
        <dbReference type="Proteomes" id="UP001159427"/>
    </source>
</evidence>
<keyword evidence="11" id="KW-0333">Golgi apparatus</keyword>
<comment type="pathway">
    <text evidence="2">Protein modification; protein glycosylation.</text>
</comment>
<reference evidence="15 16" key="1">
    <citation type="submission" date="2022-05" db="EMBL/GenBank/DDBJ databases">
        <authorList>
            <consortium name="Genoscope - CEA"/>
            <person name="William W."/>
        </authorList>
    </citation>
    <scope>NUCLEOTIDE SEQUENCE [LARGE SCALE GENOMIC DNA]</scope>
</reference>
<comment type="subcellular location">
    <subcellularLocation>
        <location evidence="11">Golgi apparatus</location>
        <location evidence="11">Golgi stack membrane</location>
        <topology evidence="11">Single-pass type II membrane protein</topology>
    </subcellularLocation>
    <subcellularLocation>
        <location evidence="1">Membrane</location>
        <topology evidence="1">Single-pass membrane protein</topology>
    </subcellularLocation>
</comment>
<dbReference type="EC" id="2.4.1.-" evidence="11"/>
<keyword evidence="4 11" id="KW-0328">Glycosyltransferase</keyword>
<comment type="caution">
    <text evidence="15">The sequence shown here is derived from an EMBL/GenBank/DDBJ whole genome shotgun (WGS) entry which is preliminary data.</text>
</comment>
<feature type="domain" description="Fucosyltransferase N-terminal" evidence="14">
    <location>
        <begin position="151"/>
        <end position="265"/>
    </location>
</feature>
<evidence type="ECO:0000259" key="14">
    <source>
        <dbReference type="Pfam" id="PF17039"/>
    </source>
</evidence>
<dbReference type="InterPro" id="IPR055270">
    <property type="entry name" value="Glyco_tran_10_C"/>
</dbReference>
<comment type="similarity">
    <text evidence="3 11">Belongs to the glycosyltransferase 10 family.</text>
</comment>
<evidence type="ECO:0000256" key="3">
    <source>
        <dbReference type="ARBA" id="ARBA00008919"/>
    </source>
</evidence>
<keyword evidence="10" id="KW-0325">Glycoprotein</keyword>
<protein>
    <recommendedName>
        <fullName evidence="11">Fucosyltransferase</fullName>
        <ecNumber evidence="11">2.4.1.-</ecNumber>
    </recommendedName>
</protein>
<keyword evidence="8" id="KW-1133">Transmembrane helix</keyword>
<keyword evidence="16" id="KW-1185">Reference proteome</keyword>
<evidence type="ECO:0000256" key="12">
    <source>
        <dbReference type="SAM" id="MobiDB-lite"/>
    </source>
</evidence>
<evidence type="ECO:0000313" key="15">
    <source>
        <dbReference type="EMBL" id="CAH3024394.1"/>
    </source>
</evidence>
<evidence type="ECO:0000256" key="2">
    <source>
        <dbReference type="ARBA" id="ARBA00004922"/>
    </source>
</evidence>
<organism evidence="15 16">
    <name type="scientific">Porites evermanni</name>
    <dbReference type="NCBI Taxonomy" id="104178"/>
    <lineage>
        <taxon>Eukaryota</taxon>
        <taxon>Metazoa</taxon>
        <taxon>Cnidaria</taxon>
        <taxon>Anthozoa</taxon>
        <taxon>Hexacorallia</taxon>
        <taxon>Scleractinia</taxon>
        <taxon>Fungiina</taxon>
        <taxon>Poritidae</taxon>
        <taxon>Porites</taxon>
    </lineage>
</organism>
<name>A0ABN8M9C8_9CNID</name>
<dbReference type="InterPro" id="IPR031481">
    <property type="entry name" value="Glyco_tran_10_N"/>
</dbReference>
<evidence type="ECO:0000259" key="13">
    <source>
        <dbReference type="Pfam" id="PF00852"/>
    </source>
</evidence>
<evidence type="ECO:0000256" key="9">
    <source>
        <dbReference type="ARBA" id="ARBA00023136"/>
    </source>
</evidence>
<evidence type="ECO:0000256" key="8">
    <source>
        <dbReference type="ARBA" id="ARBA00022989"/>
    </source>
</evidence>
<evidence type="ECO:0000256" key="11">
    <source>
        <dbReference type="RuleBase" id="RU003832"/>
    </source>
</evidence>
<evidence type="ECO:0000256" key="4">
    <source>
        <dbReference type="ARBA" id="ARBA00022676"/>
    </source>
</evidence>
<sequence>MGMKRKILLSTVLLAVVILFTEVFVLNDYLPSIKKHHKRPARLSKTEELIHFKPDSRTRTRNKPVSRKKNATVLNGPNRLKTESVTQNQNEVNLIPNRLSDKVNGIDNRIMRKKLQVIPGGKSSSVTQVKLKNQKSKRAKSTAKRVKTGKRVLIYTPLFTDKPWQGINDTYGFTHYRGAPCPVTNCSLTYRHRLFPRSDVVIFHGQDMPDTFELEELNSRRPKGQIWIYFVLESPSNAKDTYFFRDMFNWTMTYERNADVFLPYGSYVTLKPGEKSSYGQINPDKKDRLVVWTVSNCGGLRDWFVRELKNHIRVDIFGSCADNVYQPHLQDEECEKDSPECENLLKRYKFQLAFENGNCVDYVTEKYWGGPLELGIVPVVLGGANYSEMAIPGSYINVFDFDSIKTLADYLLYLDKNDTAYMEYFVWRKLYKVDGYLTGATFNKHYPWTCDICAKAQNPKRKSYKRISDFRDVSTHCGLHEDKLYELMSPDGDNDFRSIENRNSAATADISREDSQEDDEEENEDDEEDNAWDKEENAEENTVKMKENKEGNDESNTVIKGRKK</sequence>
<keyword evidence="6 11" id="KW-0812">Transmembrane</keyword>
<dbReference type="Pfam" id="PF00852">
    <property type="entry name" value="Glyco_transf_10"/>
    <property type="match status" value="1"/>
</dbReference>
<evidence type="ECO:0000256" key="10">
    <source>
        <dbReference type="ARBA" id="ARBA00023180"/>
    </source>
</evidence>